<feature type="transmembrane region" description="Helical" evidence="1">
    <location>
        <begin position="12"/>
        <end position="31"/>
    </location>
</feature>
<protein>
    <recommendedName>
        <fullName evidence="4">Transporter suffix domain-containing protein</fullName>
    </recommendedName>
</protein>
<organism evidence="2 3">
    <name type="scientific">Ancylomarina euxinus</name>
    <dbReference type="NCBI Taxonomy" id="2283627"/>
    <lineage>
        <taxon>Bacteria</taxon>
        <taxon>Pseudomonadati</taxon>
        <taxon>Bacteroidota</taxon>
        <taxon>Bacteroidia</taxon>
        <taxon>Marinilabiliales</taxon>
        <taxon>Marinifilaceae</taxon>
        <taxon>Ancylomarina</taxon>
    </lineage>
</organism>
<dbReference type="OrthoDB" id="1122717at2"/>
<dbReference type="EMBL" id="QQWG01000004">
    <property type="protein sequence ID" value="RRG23065.1"/>
    <property type="molecule type" value="Genomic_DNA"/>
</dbReference>
<name>A0A425Y452_9BACT</name>
<gene>
    <name evidence="2" type="ORF">DWB61_06425</name>
</gene>
<keyword evidence="1" id="KW-0812">Transmembrane</keyword>
<comment type="caution">
    <text evidence="2">The sequence shown here is derived from an EMBL/GenBank/DDBJ whole genome shotgun (WGS) entry which is preliminary data.</text>
</comment>
<evidence type="ECO:0000313" key="2">
    <source>
        <dbReference type="EMBL" id="RRG23065.1"/>
    </source>
</evidence>
<accession>A0A425Y452</accession>
<proteinExistence type="predicted"/>
<dbReference type="Proteomes" id="UP000285794">
    <property type="component" value="Unassembled WGS sequence"/>
</dbReference>
<keyword evidence="3" id="KW-1185">Reference proteome</keyword>
<dbReference type="NCBIfam" id="NF033684">
    <property type="entry name" value="suffix_2_RND"/>
    <property type="match status" value="1"/>
</dbReference>
<reference evidence="2 3" key="1">
    <citation type="submission" date="2018-07" db="EMBL/GenBank/DDBJ databases">
        <title>Draft genome sequence of Ancylomarina sp. M1P.</title>
        <authorList>
            <person name="Yadav S."/>
            <person name="Villanueva L."/>
            <person name="Damste J.S.S."/>
        </authorList>
    </citation>
    <scope>NUCLEOTIDE SEQUENCE [LARGE SCALE GENOMIC DNA]</scope>
    <source>
        <strain evidence="2 3">M1P</strain>
    </source>
</reference>
<evidence type="ECO:0000313" key="3">
    <source>
        <dbReference type="Proteomes" id="UP000285794"/>
    </source>
</evidence>
<dbReference type="RefSeq" id="WP_125030066.1">
    <property type="nucleotide sequence ID" value="NZ_JAPXVP010000004.1"/>
</dbReference>
<evidence type="ECO:0000256" key="1">
    <source>
        <dbReference type="SAM" id="Phobius"/>
    </source>
</evidence>
<dbReference type="AlphaFoldDB" id="A0A425Y452"/>
<feature type="transmembrane region" description="Helical" evidence="1">
    <location>
        <begin position="43"/>
        <end position="65"/>
    </location>
</feature>
<sequence>MKKKKQTIKLGIILIILCIPFFLFLPVVPFLEMDAKTKITLSTISLIIGEVMFWVGGILVGKELLGKYKSYFKPKNWFIKKADQNKDVN</sequence>
<keyword evidence="1" id="KW-1133">Transmembrane helix</keyword>
<evidence type="ECO:0008006" key="4">
    <source>
        <dbReference type="Google" id="ProtNLM"/>
    </source>
</evidence>
<keyword evidence="1" id="KW-0472">Membrane</keyword>
<dbReference type="InterPro" id="IPR047961">
    <property type="entry name" value="Transp_suffix-like"/>
</dbReference>